<dbReference type="RefSeq" id="WP_113846432.1">
    <property type="nucleotide sequence ID" value="NZ_LEPB01000008.1"/>
</dbReference>
<evidence type="ECO:0000256" key="3">
    <source>
        <dbReference type="ARBA" id="ARBA00022801"/>
    </source>
</evidence>
<dbReference type="PANTHER" id="PTHR11070">
    <property type="entry name" value="UVRD / RECB / PCRA DNA HELICASE FAMILY MEMBER"/>
    <property type="match status" value="1"/>
</dbReference>
<organism evidence="15 16">
    <name type="scientific">Enterococcus durans</name>
    <dbReference type="NCBI Taxonomy" id="53345"/>
    <lineage>
        <taxon>Bacteria</taxon>
        <taxon>Bacillati</taxon>
        <taxon>Bacillota</taxon>
        <taxon>Bacilli</taxon>
        <taxon>Lactobacillales</taxon>
        <taxon>Enterococcaceae</taxon>
        <taxon>Enterococcus</taxon>
    </lineage>
</organism>
<evidence type="ECO:0000313" key="16">
    <source>
        <dbReference type="Proteomes" id="UP000252797"/>
    </source>
</evidence>
<dbReference type="GO" id="GO:0005524">
    <property type="term" value="F:ATP binding"/>
    <property type="evidence" value="ECO:0007669"/>
    <property type="project" value="UniProtKB-UniRule"/>
</dbReference>
<evidence type="ECO:0000256" key="10">
    <source>
        <dbReference type="ARBA" id="ARBA00048988"/>
    </source>
</evidence>
<sequence>MGKAINQGNEKEILRLQRELKHWEKKYSKLQQIFRIQEEIIASYEAAYGEAPGLIDEEKEDNGSHSFFDMMEKRSYNRFNQEQKAAITYNMEKNLRIIAGAGSGKTQTICAKAVYLMTQEQVEEQRILMITFTRNAANELKKRVDNFSQRKTNVHIGTFHSIFFRLYNDIQRRFPEITATGIQGEFSKDTSYKINGILQQLIRKYNLYAFDQSGEKTISARLDYWQNMNLSIEEIVEVIQDKFDSLEQKATKPISERMKYLMSELQEQKKEQKLFEFNDVLQNLKSALQDEAVRRYVGEKYDYLFIDEFQDTNPLQWEIVRLITKDSHIKLIVVGDDDQSIYGFRGSEPSYIKNFDQEYPTKTLFLLTNYRSRAAIVQGANRLITFNKNDRIPKAMVPAQKEAGIMSALSFENTQTESKWIIKQIQSFIKSNGKYKESIVLYRSLSQTQQLVQDLLQTEIPFVLEADGQYEGVFGIRTFQQFYQKLVLWYEAPTQQKKNHAYKQLLHQLMMNCYLKRAECDFFFSNENKKKDIINYLLAVRPNMKSKEKELRSFIEEINALEKNENHKIESLIKGFLKLLKPAKEMDGTEKEWLSETIKKYPTLTQLMGLEKEIQVLAKQLKIRLTAYRQGKLDALCIQSIHRSKGLSYRNVFLIGCNEGLIPYNGATEKNALSNKQIKAEHLTTIEEERRLFYVAMTRARNRLYLCIPLMKGTRRLKPSRFIRETGCKIKKQSIYN</sequence>
<dbReference type="GO" id="GO:0043138">
    <property type="term" value="F:3'-5' DNA helicase activity"/>
    <property type="evidence" value="ECO:0007669"/>
    <property type="project" value="UniProtKB-EC"/>
</dbReference>
<feature type="domain" description="UvrD-like helicase C-terminal" evidence="14">
    <location>
        <begin position="374"/>
        <end position="646"/>
    </location>
</feature>
<dbReference type="InterPro" id="IPR000212">
    <property type="entry name" value="DNA_helicase_UvrD/REP"/>
</dbReference>
<evidence type="ECO:0000256" key="5">
    <source>
        <dbReference type="ARBA" id="ARBA00022840"/>
    </source>
</evidence>
<proteinExistence type="inferred from homology"/>
<evidence type="ECO:0000256" key="4">
    <source>
        <dbReference type="ARBA" id="ARBA00022806"/>
    </source>
</evidence>
<protein>
    <recommendedName>
        <fullName evidence="9">DNA 3'-5' helicase</fullName>
        <ecNumber evidence="9">5.6.2.4</ecNumber>
    </recommendedName>
</protein>
<dbReference type="InterPro" id="IPR014016">
    <property type="entry name" value="UvrD-like_ATP-bd"/>
</dbReference>
<keyword evidence="12" id="KW-0175">Coiled coil</keyword>
<dbReference type="Proteomes" id="UP000252797">
    <property type="component" value="Unassembled WGS sequence"/>
</dbReference>
<dbReference type="EC" id="5.6.2.4" evidence="9"/>
<keyword evidence="5 11" id="KW-0067">ATP-binding</keyword>
<evidence type="ECO:0000256" key="11">
    <source>
        <dbReference type="PROSITE-ProRule" id="PRU00560"/>
    </source>
</evidence>
<keyword evidence="7" id="KW-0413">Isomerase</keyword>
<comment type="caution">
    <text evidence="15">The sequence shown here is derived from an EMBL/GenBank/DDBJ whole genome shotgun (WGS) entry which is preliminary data.</text>
</comment>
<dbReference type="CDD" id="cd17932">
    <property type="entry name" value="DEXQc_UvrD"/>
    <property type="match status" value="1"/>
</dbReference>
<keyword evidence="4 11" id="KW-0347">Helicase</keyword>
<name>A0A367CA34_9ENTE</name>
<feature type="coiled-coil region" evidence="12">
    <location>
        <begin position="6"/>
        <end position="33"/>
    </location>
</feature>
<dbReference type="GO" id="GO:0000725">
    <property type="term" value="P:recombinational repair"/>
    <property type="evidence" value="ECO:0007669"/>
    <property type="project" value="TreeGrafter"/>
</dbReference>
<evidence type="ECO:0000259" key="14">
    <source>
        <dbReference type="PROSITE" id="PS51217"/>
    </source>
</evidence>
<evidence type="ECO:0000256" key="2">
    <source>
        <dbReference type="ARBA" id="ARBA00022741"/>
    </source>
</evidence>
<dbReference type="PROSITE" id="PS51217">
    <property type="entry name" value="UVRD_HELICASE_CTER"/>
    <property type="match status" value="1"/>
</dbReference>
<dbReference type="PANTHER" id="PTHR11070:SF2">
    <property type="entry name" value="ATP-DEPENDENT DNA HELICASE SRS2"/>
    <property type="match status" value="1"/>
</dbReference>
<feature type="domain" description="UvrD-like helicase ATP-binding" evidence="13">
    <location>
        <begin position="78"/>
        <end position="373"/>
    </location>
</feature>
<dbReference type="GO" id="GO:0003677">
    <property type="term" value="F:DNA binding"/>
    <property type="evidence" value="ECO:0007669"/>
    <property type="project" value="UniProtKB-KW"/>
</dbReference>
<dbReference type="Pfam" id="PF00580">
    <property type="entry name" value="UvrD-helicase"/>
    <property type="match status" value="1"/>
</dbReference>
<dbReference type="EMBL" id="LEPB01000008">
    <property type="protein sequence ID" value="RCA09457.1"/>
    <property type="molecule type" value="Genomic_DNA"/>
</dbReference>
<dbReference type="InterPro" id="IPR014017">
    <property type="entry name" value="DNA_helicase_UvrD-like_C"/>
</dbReference>
<dbReference type="AlphaFoldDB" id="A0A367CA34"/>
<feature type="binding site" evidence="11">
    <location>
        <begin position="99"/>
        <end position="106"/>
    </location>
    <ligand>
        <name>ATP</name>
        <dbReference type="ChEBI" id="CHEBI:30616"/>
    </ligand>
</feature>
<dbReference type="PROSITE" id="PS51198">
    <property type="entry name" value="UVRD_HELICASE_ATP_BIND"/>
    <property type="match status" value="1"/>
</dbReference>
<evidence type="ECO:0000256" key="12">
    <source>
        <dbReference type="SAM" id="Coils"/>
    </source>
</evidence>
<keyword evidence="3 11" id="KW-0378">Hydrolase</keyword>
<dbReference type="Gene3D" id="3.40.50.300">
    <property type="entry name" value="P-loop containing nucleotide triphosphate hydrolases"/>
    <property type="match status" value="2"/>
</dbReference>
<evidence type="ECO:0000256" key="1">
    <source>
        <dbReference type="ARBA" id="ARBA00009922"/>
    </source>
</evidence>
<gene>
    <name evidence="15" type="ORF">EA71_02995</name>
</gene>
<dbReference type="Gene3D" id="1.10.486.10">
    <property type="entry name" value="PCRA, domain 4"/>
    <property type="match status" value="1"/>
</dbReference>
<dbReference type="GO" id="GO:0016887">
    <property type="term" value="F:ATP hydrolysis activity"/>
    <property type="evidence" value="ECO:0007669"/>
    <property type="project" value="RHEA"/>
</dbReference>
<dbReference type="SUPFAM" id="SSF52540">
    <property type="entry name" value="P-loop containing nucleoside triphosphate hydrolases"/>
    <property type="match status" value="1"/>
</dbReference>
<keyword evidence="6" id="KW-0238">DNA-binding</keyword>
<keyword evidence="2 11" id="KW-0547">Nucleotide-binding</keyword>
<comment type="catalytic activity">
    <reaction evidence="10">
        <text>ATP + H2O = ADP + phosphate + H(+)</text>
        <dbReference type="Rhea" id="RHEA:13065"/>
        <dbReference type="ChEBI" id="CHEBI:15377"/>
        <dbReference type="ChEBI" id="CHEBI:15378"/>
        <dbReference type="ChEBI" id="CHEBI:30616"/>
        <dbReference type="ChEBI" id="CHEBI:43474"/>
        <dbReference type="ChEBI" id="CHEBI:456216"/>
        <dbReference type="EC" id="5.6.2.4"/>
    </reaction>
</comment>
<comment type="similarity">
    <text evidence="1">Belongs to the helicase family. UvrD subfamily.</text>
</comment>
<evidence type="ECO:0000256" key="9">
    <source>
        <dbReference type="ARBA" id="ARBA00034808"/>
    </source>
</evidence>
<comment type="catalytic activity">
    <reaction evidence="8">
        <text>Couples ATP hydrolysis with the unwinding of duplex DNA by translocating in the 3'-5' direction.</text>
        <dbReference type="EC" id="5.6.2.4"/>
    </reaction>
</comment>
<evidence type="ECO:0000256" key="8">
    <source>
        <dbReference type="ARBA" id="ARBA00034617"/>
    </source>
</evidence>
<dbReference type="Gene3D" id="1.10.10.160">
    <property type="match status" value="1"/>
</dbReference>
<evidence type="ECO:0000259" key="13">
    <source>
        <dbReference type="PROSITE" id="PS51198"/>
    </source>
</evidence>
<dbReference type="Pfam" id="PF13361">
    <property type="entry name" value="UvrD_C"/>
    <property type="match status" value="2"/>
</dbReference>
<dbReference type="InterPro" id="IPR027417">
    <property type="entry name" value="P-loop_NTPase"/>
</dbReference>
<dbReference type="InterPro" id="IPR013986">
    <property type="entry name" value="DExx_box_DNA_helicase_dom_sf"/>
</dbReference>
<evidence type="ECO:0000256" key="7">
    <source>
        <dbReference type="ARBA" id="ARBA00023235"/>
    </source>
</evidence>
<dbReference type="STRING" id="53345.LIU_13095"/>
<accession>A0A367CA34</accession>
<evidence type="ECO:0000313" key="15">
    <source>
        <dbReference type="EMBL" id="RCA09457.1"/>
    </source>
</evidence>
<reference evidence="15 16" key="1">
    <citation type="submission" date="2015-06" db="EMBL/GenBank/DDBJ databases">
        <title>The Genome Sequence of Enterococcus durans 4EA1.</title>
        <authorList>
            <consortium name="The Broad Institute Genomics Platform"/>
            <consortium name="The Broad Institute Genome Sequencing Center for Infectious Disease"/>
            <person name="Earl A.M."/>
            <person name="Van Tyne D."/>
            <person name="Lebreton F."/>
            <person name="Saavedra J.T."/>
            <person name="Gilmore M.S."/>
            <person name="Manson Mcguire A."/>
            <person name="Clock S."/>
            <person name="Crupain M."/>
            <person name="Rangan U."/>
            <person name="Young S."/>
            <person name="Abouelleil A."/>
            <person name="Cao P."/>
            <person name="Chapman S.B."/>
            <person name="Griggs A."/>
            <person name="Priest M."/>
            <person name="Shea T."/>
            <person name="Wortman J."/>
            <person name="Nusbaum C."/>
            <person name="Birren B."/>
        </authorList>
    </citation>
    <scope>NUCLEOTIDE SEQUENCE [LARGE SCALE GENOMIC DNA]</scope>
    <source>
        <strain evidence="15 16">4EA1</strain>
    </source>
</reference>
<evidence type="ECO:0000256" key="6">
    <source>
        <dbReference type="ARBA" id="ARBA00023125"/>
    </source>
</evidence>